<comment type="caution">
    <text evidence="8">The sequence shown here is derived from an EMBL/GenBank/DDBJ whole genome shotgun (WGS) entry which is preliminary data.</text>
</comment>
<dbReference type="PANTHER" id="PTHR34857">
    <property type="entry name" value="SLL0384 PROTEIN"/>
    <property type="match status" value="1"/>
</dbReference>
<keyword evidence="11" id="KW-1185">Reference proteome</keyword>
<accession>A0A9Q2NZ72</accession>
<dbReference type="InterPro" id="IPR003339">
    <property type="entry name" value="ABC/ECF_trnsptr_transmembrane"/>
</dbReference>
<evidence type="ECO:0000256" key="3">
    <source>
        <dbReference type="ARBA" id="ARBA00022475"/>
    </source>
</evidence>
<evidence type="ECO:0000313" key="10">
    <source>
        <dbReference type="Proteomes" id="UP000755667"/>
    </source>
</evidence>
<name>A0A9Q2NZ72_9RHOB</name>
<evidence type="ECO:0000256" key="4">
    <source>
        <dbReference type="ARBA" id="ARBA00022692"/>
    </source>
</evidence>
<dbReference type="GO" id="GO:0005886">
    <property type="term" value="C:plasma membrane"/>
    <property type="evidence" value="ECO:0007669"/>
    <property type="project" value="UniProtKB-ARBA"/>
</dbReference>
<evidence type="ECO:0000256" key="6">
    <source>
        <dbReference type="ARBA" id="ARBA00023136"/>
    </source>
</evidence>
<evidence type="ECO:0000313" key="9">
    <source>
        <dbReference type="EMBL" id="MBM2419573.1"/>
    </source>
</evidence>
<feature type="transmembrane region" description="Helical" evidence="7">
    <location>
        <begin position="70"/>
        <end position="103"/>
    </location>
</feature>
<evidence type="ECO:0000256" key="5">
    <source>
        <dbReference type="ARBA" id="ARBA00022989"/>
    </source>
</evidence>
<dbReference type="Proteomes" id="UP000809440">
    <property type="component" value="Unassembled WGS sequence"/>
</dbReference>
<evidence type="ECO:0000256" key="1">
    <source>
        <dbReference type="ARBA" id="ARBA00004141"/>
    </source>
</evidence>
<dbReference type="EMBL" id="JAFBXF010000021">
    <property type="protein sequence ID" value="MBM2419573.1"/>
    <property type="molecule type" value="Genomic_DNA"/>
</dbReference>
<dbReference type="CDD" id="cd16914">
    <property type="entry name" value="EcfT"/>
    <property type="match status" value="1"/>
</dbReference>
<evidence type="ECO:0000256" key="2">
    <source>
        <dbReference type="ARBA" id="ARBA00008564"/>
    </source>
</evidence>
<proteinExistence type="inferred from homology"/>
<comment type="similarity">
    <text evidence="2">Belongs to the CbiQ family.</text>
</comment>
<keyword evidence="4 7" id="KW-0812">Transmembrane</keyword>
<evidence type="ECO:0000313" key="8">
    <source>
        <dbReference type="EMBL" id="MBM2414902.1"/>
    </source>
</evidence>
<dbReference type="Proteomes" id="UP000755667">
    <property type="component" value="Unassembled WGS sequence"/>
</dbReference>
<gene>
    <name evidence="8" type="ORF">JQX41_21565</name>
    <name evidence="9" type="ORF">JQX48_21585</name>
</gene>
<sequence>MIVDLYVFGNSPLHRISPGYKILALVLFCTLLFVLSGWVPLAVGAILVAIGYWLAGIGFSHAYRAIRPALWILAIIFIAQIILAGLELAAFVVVRFGILILAASLITMTTKTSEFVDGIQAGLKHAPSWVPADHIALAISLALRFIPLVRATLDEVRMAQKARGLDRSVKALLVPLVVRTLKTGDEIAEAIQARSPL</sequence>
<keyword evidence="6 7" id="KW-0472">Membrane</keyword>
<protein>
    <submittedName>
        <fullName evidence="8">Energy-coupling factor transporter transmembrane protein EcfT</fullName>
    </submittedName>
</protein>
<dbReference type="InterPro" id="IPR051611">
    <property type="entry name" value="ECF_transporter_component"/>
</dbReference>
<dbReference type="GeneID" id="68872780"/>
<dbReference type="Pfam" id="PF02361">
    <property type="entry name" value="CbiQ"/>
    <property type="match status" value="1"/>
</dbReference>
<feature type="transmembrane region" description="Helical" evidence="7">
    <location>
        <begin position="45"/>
        <end position="63"/>
    </location>
</feature>
<dbReference type="RefSeq" id="WP_088716878.1">
    <property type="nucleotide sequence ID" value="NZ_JAFBWU010000021.1"/>
</dbReference>
<organism evidence="8 10">
    <name type="scientific">Marivita cryptomonadis</name>
    <dbReference type="NCBI Taxonomy" id="505252"/>
    <lineage>
        <taxon>Bacteria</taxon>
        <taxon>Pseudomonadati</taxon>
        <taxon>Pseudomonadota</taxon>
        <taxon>Alphaproteobacteria</taxon>
        <taxon>Rhodobacterales</taxon>
        <taxon>Roseobacteraceae</taxon>
        <taxon>Marivita</taxon>
    </lineage>
</organism>
<comment type="subcellular location">
    <subcellularLocation>
        <location evidence="1">Membrane</location>
        <topology evidence="1">Multi-pass membrane protein</topology>
    </subcellularLocation>
</comment>
<dbReference type="EMBL" id="JAFBXE010000021">
    <property type="protein sequence ID" value="MBM2414902.1"/>
    <property type="molecule type" value="Genomic_DNA"/>
</dbReference>
<reference evidence="8 11" key="1">
    <citation type="submission" date="2021-01" db="EMBL/GenBank/DDBJ databases">
        <title>Diatom-associated Roseobacters Show Island Model of Population Structure.</title>
        <authorList>
            <person name="Qu L."/>
            <person name="Feng X."/>
            <person name="Chen Y."/>
            <person name="Li L."/>
            <person name="Wang X."/>
            <person name="Hu Z."/>
            <person name="Wang H."/>
            <person name="Luo H."/>
        </authorList>
    </citation>
    <scope>NUCLEOTIDE SEQUENCE</scope>
    <source>
        <strain evidence="9 11">CC28-63</strain>
        <strain evidence="8">CC28-69</strain>
    </source>
</reference>
<keyword evidence="5 7" id="KW-1133">Transmembrane helix</keyword>
<evidence type="ECO:0000313" key="11">
    <source>
        <dbReference type="Proteomes" id="UP000809440"/>
    </source>
</evidence>
<dbReference type="AlphaFoldDB" id="A0A9Q2NZ72"/>
<keyword evidence="3" id="KW-1003">Cell membrane</keyword>
<evidence type="ECO:0000256" key="7">
    <source>
        <dbReference type="SAM" id="Phobius"/>
    </source>
</evidence>
<dbReference type="PANTHER" id="PTHR34857:SF2">
    <property type="entry name" value="SLL0384 PROTEIN"/>
    <property type="match status" value="1"/>
</dbReference>